<reference evidence="2" key="1">
    <citation type="submission" date="2020-02" db="EMBL/GenBank/DDBJ databases">
        <authorList>
            <person name="Lichtner F.J."/>
        </authorList>
    </citation>
    <scope>NUCLEOTIDE SEQUENCE</scope>
    <source>
        <strain evidence="2">G10</strain>
    </source>
</reference>
<dbReference type="AlphaFoldDB" id="A0A9P5GI70"/>
<proteinExistence type="predicted"/>
<dbReference type="Proteomes" id="UP000701341">
    <property type="component" value="Unassembled WGS sequence"/>
</dbReference>
<name>A0A9P5GI70_PENCR</name>
<feature type="compositionally biased region" description="Polar residues" evidence="1">
    <location>
        <begin position="62"/>
        <end position="85"/>
    </location>
</feature>
<gene>
    <name evidence="2" type="ORF">PCG10_007738</name>
</gene>
<evidence type="ECO:0000256" key="1">
    <source>
        <dbReference type="SAM" id="MobiDB-lite"/>
    </source>
</evidence>
<organism evidence="2 3">
    <name type="scientific">Penicillium crustosum</name>
    <name type="common">Blue mold fungus</name>
    <dbReference type="NCBI Taxonomy" id="36656"/>
    <lineage>
        <taxon>Eukaryota</taxon>
        <taxon>Fungi</taxon>
        <taxon>Dikarya</taxon>
        <taxon>Ascomycota</taxon>
        <taxon>Pezizomycotina</taxon>
        <taxon>Eurotiomycetes</taxon>
        <taxon>Eurotiomycetidae</taxon>
        <taxon>Eurotiales</taxon>
        <taxon>Aspergillaceae</taxon>
        <taxon>Penicillium</taxon>
    </lineage>
</organism>
<dbReference type="EMBL" id="JAAOZQ010000057">
    <property type="protein sequence ID" value="KAF7521957.1"/>
    <property type="molecule type" value="Genomic_DNA"/>
</dbReference>
<feature type="compositionally biased region" description="Low complexity" evidence="1">
    <location>
        <begin position="86"/>
        <end position="103"/>
    </location>
</feature>
<evidence type="ECO:0000313" key="3">
    <source>
        <dbReference type="Proteomes" id="UP000701341"/>
    </source>
</evidence>
<evidence type="ECO:0000313" key="2">
    <source>
        <dbReference type="EMBL" id="KAF7521957.1"/>
    </source>
</evidence>
<feature type="region of interest" description="Disordered" evidence="1">
    <location>
        <begin position="44"/>
        <end position="103"/>
    </location>
</feature>
<accession>A0A9P5GI70</accession>
<keyword evidence="3" id="KW-1185">Reference proteome</keyword>
<protein>
    <submittedName>
        <fullName evidence="2">Uncharacterized protein</fullName>
    </submittedName>
</protein>
<sequence>MGASASTEVEANSSREHCPDCCTVKYRDYPRYCCSIEGLVEHNNKEETSVDTASVAKKDTHGATTSANTETSVKPDTSGLNSILPTENSSLRSSASETTSHAS</sequence>
<comment type="caution">
    <text evidence="2">The sequence shown here is derived from an EMBL/GenBank/DDBJ whole genome shotgun (WGS) entry which is preliminary data.</text>
</comment>